<dbReference type="RefSeq" id="WP_411951697.1">
    <property type="nucleotide sequence ID" value="NZ_JBHSFS010000013.1"/>
</dbReference>
<accession>A0ABV9BR50</accession>
<evidence type="ECO:0000313" key="1">
    <source>
        <dbReference type="EMBL" id="MFC4516421.1"/>
    </source>
</evidence>
<sequence length="71" mass="7829">MTESEGFWFIARAYGFEDADMEELIVTREWRFEPIFPANGLVTQVVNVRKAVCGLLAASVARPGPITPGLS</sequence>
<organism evidence="1 2">
    <name type="scientific">Streptomyces ehimensis</name>
    <dbReference type="NCBI Taxonomy" id="68195"/>
    <lineage>
        <taxon>Bacteria</taxon>
        <taxon>Bacillati</taxon>
        <taxon>Actinomycetota</taxon>
        <taxon>Actinomycetes</taxon>
        <taxon>Kitasatosporales</taxon>
        <taxon>Streptomycetaceae</taxon>
        <taxon>Streptomyces</taxon>
    </lineage>
</organism>
<protein>
    <submittedName>
        <fullName evidence="1">DUF5713 family protein</fullName>
    </submittedName>
</protein>
<dbReference type="InterPro" id="IPR043767">
    <property type="entry name" value="DUF5713"/>
</dbReference>
<dbReference type="Pfam" id="PF18977">
    <property type="entry name" value="DUF5713"/>
    <property type="match status" value="1"/>
</dbReference>
<proteinExistence type="predicted"/>
<dbReference type="EMBL" id="JBHSFS010000013">
    <property type="protein sequence ID" value="MFC4516421.1"/>
    <property type="molecule type" value="Genomic_DNA"/>
</dbReference>
<gene>
    <name evidence="1" type="ORF">ACFPEN_26255</name>
</gene>
<dbReference type="Proteomes" id="UP001595990">
    <property type="component" value="Unassembled WGS sequence"/>
</dbReference>
<keyword evidence="2" id="KW-1185">Reference proteome</keyword>
<comment type="caution">
    <text evidence="1">The sequence shown here is derived from an EMBL/GenBank/DDBJ whole genome shotgun (WGS) entry which is preliminary data.</text>
</comment>
<evidence type="ECO:0000313" key="2">
    <source>
        <dbReference type="Proteomes" id="UP001595990"/>
    </source>
</evidence>
<name>A0ABV9BR50_9ACTN</name>
<reference evidence="2" key="1">
    <citation type="journal article" date="2019" name="Int. J. Syst. Evol. Microbiol.">
        <title>The Global Catalogue of Microorganisms (GCM) 10K type strain sequencing project: providing services to taxonomists for standard genome sequencing and annotation.</title>
        <authorList>
            <consortium name="The Broad Institute Genomics Platform"/>
            <consortium name="The Broad Institute Genome Sequencing Center for Infectious Disease"/>
            <person name="Wu L."/>
            <person name="Ma J."/>
        </authorList>
    </citation>
    <scope>NUCLEOTIDE SEQUENCE [LARGE SCALE GENOMIC DNA]</scope>
    <source>
        <strain evidence="2">CECT 8064</strain>
    </source>
</reference>